<sequence>MNADPGLSSDPRALLGTLADKLRAGALIPYLGPGVLDAGPLPCPVPTTPTDLALALNAKVAVPGRIRGNLWSSAQFIETKRHRLTLDRVLADLFKEPVPVAPFHRWLAGLPGLPLVVDSWYDDALARAFGEIRGQDATSTPSWGQVQGINRQALRAEAFFTAHAPDGQPAPDSAPASWPTVLYKPHGSIWPAGNLLISDSDYVEALTEIDIQTPIPPVVQERRQGRGFLFLGCRFDDQLSRTYARQILKRSGGPHWAVIDAALTRNEERFLEELSITPLPLPTPDALAALMA</sequence>
<organism evidence="1 2">
    <name type="scientific">Pararhodospirillum oryzae</name>
    <dbReference type="NCBI Taxonomy" id="478448"/>
    <lineage>
        <taxon>Bacteria</taxon>
        <taxon>Pseudomonadati</taxon>
        <taxon>Pseudomonadota</taxon>
        <taxon>Alphaproteobacteria</taxon>
        <taxon>Rhodospirillales</taxon>
        <taxon>Rhodospirillaceae</taxon>
        <taxon>Pararhodospirillum</taxon>
    </lineage>
</organism>
<proteinExistence type="predicted"/>
<dbReference type="OrthoDB" id="9802053at2"/>
<comment type="caution">
    <text evidence="1">The sequence shown here is derived from an EMBL/GenBank/DDBJ whole genome shotgun (WGS) entry which is preliminary data.</text>
</comment>
<dbReference type="AlphaFoldDB" id="A0A512H8J3"/>
<dbReference type="Pfam" id="PF13289">
    <property type="entry name" value="SIR2_2"/>
    <property type="match status" value="1"/>
</dbReference>
<evidence type="ECO:0000313" key="2">
    <source>
        <dbReference type="Proteomes" id="UP000321567"/>
    </source>
</evidence>
<gene>
    <name evidence="1" type="ORF">ROR02_19070</name>
</gene>
<name>A0A512H8J3_9PROT</name>
<dbReference type="RefSeq" id="WP_147163804.1">
    <property type="nucleotide sequence ID" value="NZ_BJZO01000048.1"/>
</dbReference>
<evidence type="ECO:0000313" key="1">
    <source>
        <dbReference type="EMBL" id="GEO81776.1"/>
    </source>
</evidence>
<accession>A0A512H8J3</accession>
<dbReference type="EMBL" id="BJZO01000048">
    <property type="protein sequence ID" value="GEO81776.1"/>
    <property type="molecule type" value="Genomic_DNA"/>
</dbReference>
<protein>
    <submittedName>
        <fullName evidence="1">Transcriptional regulator</fullName>
    </submittedName>
</protein>
<reference evidence="1 2" key="1">
    <citation type="submission" date="2019-07" db="EMBL/GenBank/DDBJ databases">
        <title>Whole genome shotgun sequence of Rhodospirillum oryzae NBRC 107573.</title>
        <authorList>
            <person name="Hosoyama A."/>
            <person name="Uohara A."/>
            <person name="Ohji S."/>
            <person name="Ichikawa N."/>
        </authorList>
    </citation>
    <scope>NUCLEOTIDE SEQUENCE [LARGE SCALE GENOMIC DNA]</scope>
    <source>
        <strain evidence="1 2">NBRC 107573</strain>
    </source>
</reference>
<dbReference type="Proteomes" id="UP000321567">
    <property type="component" value="Unassembled WGS sequence"/>
</dbReference>
<keyword evidence="2" id="KW-1185">Reference proteome</keyword>